<dbReference type="PANTHER" id="PTHR31311:SF35">
    <property type="entry name" value="GLYCOSYLTRANSFERASE CAZY FAMILY GT34-LIKE PROTEIN"/>
    <property type="match status" value="1"/>
</dbReference>
<dbReference type="GO" id="GO:0005768">
    <property type="term" value="C:endosome"/>
    <property type="evidence" value="ECO:0007669"/>
    <property type="project" value="TreeGrafter"/>
</dbReference>
<reference evidence="6" key="1">
    <citation type="submission" date="2021-08" db="EMBL/GenBank/DDBJ databases">
        <title>WGS assembly of Ceratopteris richardii.</title>
        <authorList>
            <person name="Marchant D.B."/>
            <person name="Chen G."/>
            <person name="Jenkins J."/>
            <person name="Shu S."/>
            <person name="Leebens-Mack J."/>
            <person name="Grimwood J."/>
            <person name="Schmutz J."/>
            <person name="Soltis P."/>
            <person name="Soltis D."/>
            <person name="Chen Z.-H."/>
        </authorList>
    </citation>
    <scope>NUCLEOTIDE SEQUENCE</scope>
    <source>
        <strain evidence="6">Whitten #5841</strain>
        <tissue evidence="6">Leaf</tissue>
    </source>
</reference>
<accession>A0A8T2VDI5</accession>
<dbReference type="PANTHER" id="PTHR31311">
    <property type="entry name" value="XYLOGLUCAN 6-XYLOSYLTRANSFERASE 5-RELATED-RELATED"/>
    <property type="match status" value="1"/>
</dbReference>
<evidence type="ECO:0000256" key="3">
    <source>
        <dbReference type="ARBA" id="ARBA00022679"/>
    </source>
</evidence>
<keyword evidence="2" id="KW-0328">Glycosyltransferase</keyword>
<proteinExistence type="predicted"/>
<evidence type="ECO:0000256" key="1">
    <source>
        <dbReference type="ARBA" id="ARBA00004323"/>
    </source>
</evidence>
<comment type="subcellular location">
    <subcellularLocation>
        <location evidence="1">Golgi apparatus membrane</location>
        <topology evidence="1">Single-pass type II membrane protein</topology>
    </subcellularLocation>
</comment>
<dbReference type="AlphaFoldDB" id="A0A8T2VDI5"/>
<keyword evidence="5" id="KW-0333">Golgi apparatus</keyword>
<keyword evidence="3" id="KW-0808">Transferase</keyword>
<evidence type="ECO:0000256" key="5">
    <source>
        <dbReference type="ARBA" id="ARBA00023034"/>
    </source>
</evidence>
<keyword evidence="7" id="KW-1185">Reference proteome</keyword>
<dbReference type="InterPro" id="IPR008630">
    <property type="entry name" value="Glyco_trans_34"/>
</dbReference>
<dbReference type="OrthoDB" id="1986622at2759"/>
<evidence type="ECO:0000256" key="4">
    <source>
        <dbReference type="ARBA" id="ARBA00022968"/>
    </source>
</evidence>
<dbReference type="GO" id="GO:0000139">
    <property type="term" value="C:Golgi membrane"/>
    <property type="evidence" value="ECO:0007669"/>
    <property type="project" value="UniProtKB-SubCell"/>
</dbReference>
<comment type="caution">
    <text evidence="6">The sequence shown here is derived from an EMBL/GenBank/DDBJ whole genome shotgun (WGS) entry which is preliminary data.</text>
</comment>
<dbReference type="GO" id="GO:0005802">
    <property type="term" value="C:trans-Golgi network"/>
    <property type="evidence" value="ECO:0007669"/>
    <property type="project" value="TreeGrafter"/>
</dbReference>
<name>A0A8T2VDI5_CERRI</name>
<keyword evidence="4" id="KW-0812">Transmembrane</keyword>
<dbReference type="EMBL" id="CM035406">
    <property type="protein sequence ID" value="KAH7446521.1"/>
    <property type="molecule type" value="Genomic_DNA"/>
</dbReference>
<evidence type="ECO:0000313" key="6">
    <source>
        <dbReference type="EMBL" id="KAH7446521.1"/>
    </source>
</evidence>
<dbReference type="GO" id="GO:0016758">
    <property type="term" value="F:hexosyltransferase activity"/>
    <property type="evidence" value="ECO:0007669"/>
    <property type="project" value="TreeGrafter"/>
</dbReference>
<organism evidence="6 7">
    <name type="scientific">Ceratopteris richardii</name>
    <name type="common">Triangle waterfern</name>
    <dbReference type="NCBI Taxonomy" id="49495"/>
    <lineage>
        <taxon>Eukaryota</taxon>
        <taxon>Viridiplantae</taxon>
        <taxon>Streptophyta</taxon>
        <taxon>Embryophyta</taxon>
        <taxon>Tracheophyta</taxon>
        <taxon>Polypodiopsida</taxon>
        <taxon>Polypodiidae</taxon>
        <taxon>Polypodiales</taxon>
        <taxon>Pteridineae</taxon>
        <taxon>Pteridaceae</taxon>
        <taxon>Parkerioideae</taxon>
        <taxon>Ceratopteris</taxon>
    </lineage>
</organism>
<evidence type="ECO:0000256" key="2">
    <source>
        <dbReference type="ARBA" id="ARBA00022676"/>
    </source>
</evidence>
<dbReference type="GO" id="GO:0009969">
    <property type="term" value="P:xyloglucan biosynthetic process"/>
    <property type="evidence" value="ECO:0007669"/>
    <property type="project" value="TreeGrafter"/>
</dbReference>
<evidence type="ECO:0000313" key="7">
    <source>
        <dbReference type="Proteomes" id="UP000825935"/>
    </source>
</evidence>
<gene>
    <name evidence="6" type="ORF">KP509_01G060500</name>
</gene>
<sequence length="439" mass="50870">MRLYFPRTSRKIQRTLKKLRVSILCFLLTFLVLRNTIGAGKFGTPAQDFQQIKLHLRNVALYRRHSRVLSEETQEEKPPSTARAICQTMIAFSTESDGGVTSISQKDSVLFTASKRREPLSDESTGESIALHTMKQKLEGAAADVERRDLPFRRERNGLEAKEFARTTKMDNPMRYRSHQQIKLLLIQVTHCEVNPRIFFKSVQNKVHYSTLHDLQVSISPACRDPRYPGNHSLRLAQLDRAMMKHPHAEWLWWMPQTSFMITDVSFKLPLDKYSKFNIILFGKIGITYTRDFSVDLNVDTFLIRNCQWSFAYLKYRTAVNEGRSASMSGDVLSSSITPRRSDADVNVNLFQGVLSGHSMEEFGEMMHVEKSRVLHGYWQDIEAKLEPLTVHTEQRLPFITHILDCQGGSQGRSYWREHNCLEQMERIPLLYEKPFSFE</sequence>
<keyword evidence="4" id="KW-0735">Signal-anchor</keyword>
<dbReference type="Proteomes" id="UP000825935">
    <property type="component" value="Chromosome 1"/>
</dbReference>
<dbReference type="Pfam" id="PF05637">
    <property type="entry name" value="Glyco_transf_34"/>
    <property type="match status" value="1"/>
</dbReference>
<protein>
    <submittedName>
        <fullName evidence="6">Uncharacterized protein</fullName>
    </submittedName>
</protein>